<comment type="caution">
    <text evidence="1">The sequence shown here is derived from an EMBL/GenBank/DDBJ whole genome shotgun (WGS) entry which is preliminary data.</text>
</comment>
<dbReference type="EMBL" id="QZBU01001315">
    <property type="protein sequence ID" value="TIA51894.1"/>
    <property type="molecule type" value="Genomic_DNA"/>
</dbReference>
<dbReference type="AlphaFoldDB" id="A0A4T0D0Z1"/>
<proteinExistence type="predicted"/>
<dbReference type="Proteomes" id="UP000304947">
    <property type="component" value="Unassembled WGS sequence"/>
</dbReference>
<accession>A0A4T0D0Z1</accession>
<evidence type="ECO:0000313" key="2">
    <source>
        <dbReference type="Proteomes" id="UP000304947"/>
    </source>
</evidence>
<sequence>MPFDLETKVNDVYQNSTTTLSCVEQGPFELSAIVPDVRNLSETLKLLLDASSPSIVSFDMATRDQASELWSALEACDRNLFNIRSIWSSFAELDWSEKSQFTAETFFSTGGCRYLQAKLINFSTTLKSLLVGFKVSSTSLNWPPSIDVLGQIQAELLAEGVEVDHLQARHDEIKAYVRSLAVGNEPSRVGHEPQISSPLVPMTVIPESPTTATAPPPSRHVTNLADQFSALFEPRALRRPSVVGLIATSPTIRTSSEKSLITRTASVKPVTHSLPPSPARKDSMDLNSSLISRFSTAVTNMALSNLGGKSYSIRPPPPRSSSAVFRGLGNEERATGECIGRNLTAVLI</sequence>
<name>A0A4T0D0Z1_AURPU</name>
<evidence type="ECO:0000313" key="1">
    <source>
        <dbReference type="EMBL" id="TIA51894.1"/>
    </source>
</evidence>
<reference evidence="1 2" key="1">
    <citation type="submission" date="2018-10" db="EMBL/GenBank/DDBJ databases">
        <title>Fifty Aureobasidium pullulans genomes reveal a recombining polyextremotolerant generalist.</title>
        <authorList>
            <person name="Gostincar C."/>
            <person name="Turk M."/>
            <person name="Zajc J."/>
            <person name="Gunde-Cimerman N."/>
        </authorList>
    </citation>
    <scope>NUCLEOTIDE SEQUENCE [LARGE SCALE GENOMIC DNA]</scope>
    <source>
        <strain evidence="1 2">EXF-3380</strain>
    </source>
</reference>
<gene>
    <name evidence="1" type="ORF">D6C83_04555</name>
</gene>
<organism evidence="1 2">
    <name type="scientific">Aureobasidium pullulans</name>
    <name type="common">Black yeast</name>
    <name type="synonym">Pullularia pullulans</name>
    <dbReference type="NCBI Taxonomy" id="5580"/>
    <lineage>
        <taxon>Eukaryota</taxon>
        <taxon>Fungi</taxon>
        <taxon>Dikarya</taxon>
        <taxon>Ascomycota</taxon>
        <taxon>Pezizomycotina</taxon>
        <taxon>Dothideomycetes</taxon>
        <taxon>Dothideomycetidae</taxon>
        <taxon>Dothideales</taxon>
        <taxon>Saccotheciaceae</taxon>
        <taxon>Aureobasidium</taxon>
    </lineage>
</organism>
<protein>
    <submittedName>
        <fullName evidence="1">Uncharacterized protein</fullName>
    </submittedName>
</protein>